<reference evidence="2 3" key="2">
    <citation type="submission" date="2017-04" db="EMBL/GenBank/DDBJ databases">
        <title>CpG methylation of centromeres and impact of large insertions on vertebrate speciation.</title>
        <authorList>
            <person name="Ichikawa K."/>
            <person name="Yoshimura J."/>
            <person name="Morishita S."/>
        </authorList>
    </citation>
    <scope>NUCLEOTIDE SEQUENCE</scope>
    <source>
        <strain evidence="2 3">HNI</strain>
    </source>
</reference>
<dbReference type="PROSITE" id="PS50878">
    <property type="entry name" value="RT_POL"/>
    <property type="match status" value="1"/>
</dbReference>
<evidence type="ECO:0000313" key="2">
    <source>
        <dbReference type="Ensembl" id="ENSORLP00020027140.1"/>
    </source>
</evidence>
<sequence length="556" mass="62836">MPASVIEPTFSLSPVSQEQIGKILGGFKNSKAEDAFGLSTLIIKTHKESLVCPITTIINKSINTSTFPDLWKTSVITPILKSGDPTEISNYRPISILPVVSKVLEKCVAEQLVGHLNNSSYNLHQMQFGFRKHHSTETAVCFLLENLKLKIDRGGVVGAVFLDLKKAFDTVNRDILTEKLHHFNLSPRTLLWLESYLTCRKQQVRVNNTTSSCGENQLGLPHGSSLSPLLFSLYINDLPSCCPPNVQCQLYADDAVIYVHARDRNQAAQELTLSMNKFSEWLQKSQLILNVSKTVCMYFSKSSTNQDTPPVLINGTAIRSVSEYKYLGITIDTQLTFKSHIKKVVNSIKFNLSNFRHIRNNLTLEAAKLYYNAMIVSQMTYCMTSWASACRTILKPLQTVHKQALKTLDKKPKSHHNCKILQKHNLLSFNNMIQHTDCILVYKILHGLAPPPLQDFVKKRQNRSTRASSRGDCIIPSRKSSFGQTVFSFRASQTWNTIPESIRELSTLPSFSKQLRSWLLENQTCTHNFRDNARKLFANKSKNKPLGGEKKWSQLS</sequence>
<reference evidence="2" key="3">
    <citation type="submission" date="2025-08" db="UniProtKB">
        <authorList>
            <consortium name="Ensembl"/>
        </authorList>
    </citation>
    <scope>IDENTIFICATION</scope>
    <source>
        <strain evidence="2">HNI</strain>
    </source>
</reference>
<dbReference type="CDD" id="cd01650">
    <property type="entry name" value="RT_nLTR_like"/>
    <property type="match status" value="1"/>
</dbReference>
<dbReference type="InterPro" id="IPR000477">
    <property type="entry name" value="RT_dom"/>
</dbReference>
<dbReference type="Ensembl" id="ENSORLT00020000142.1">
    <property type="protein sequence ID" value="ENSORLP00020027140.1"/>
    <property type="gene ID" value="ENSORLG00020009946.1"/>
</dbReference>
<dbReference type="Pfam" id="PF00078">
    <property type="entry name" value="RVT_1"/>
    <property type="match status" value="1"/>
</dbReference>
<feature type="domain" description="Reverse transcriptase" evidence="1">
    <location>
        <begin position="60"/>
        <end position="331"/>
    </location>
</feature>
<organism evidence="2 3">
    <name type="scientific">Oryzias latipes</name>
    <name type="common">Japanese rice fish</name>
    <name type="synonym">Japanese killifish</name>
    <dbReference type="NCBI Taxonomy" id="8090"/>
    <lineage>
        <taxon>Eukaryota</taxon>
        <taxon>Metazoa</taxon>
        <taxon>Chordata</taxon>
        <taxon>Craniata</taxon>
        <taxon>Vertebrata</taxon>
        <taxon>Euteleostomi</taxon>
        <taxon>Actinopterygii</taxon>
        <taxon>Neopterygii</taxon>
        <taxon>Teleostei</taxon>
        <taxon>Neoteleostei</taxon>
        <taxon>Acanthomorphata</taxon>
        <taxon>Ovalentaria</taxon>
        <taxon>Atherinomorphae</taxon>
        <taxon>Beloniformes</taxon>
        <taxon>Adrianichthyidae</taxon>
        <taxon>Oryziinae</taxon>
        <taxon>Oryzias</taxon>
    </lineage>
</organism>
<dbReference type="PANTHER" id="PTHR33332">
    <property type="entry name" value="REVERSE TRANSCRIPTASE DOMAIN-CONTAINING PROTEIN"/>
    <property type="match status" value="1"/>
</dbReference>
<dbReference type="InterPro" id="IPR043502">
    <property type="entry name" value="DNA/RNA_pol_sf"/>
</dbReference>
<dbReference type="AlphaFoldDB" id="A0A3P9M2N8"/>
<proteinExistence type="predicted"/>
<reference evidence="2" key="4">
    <citation type="submission" date="2025-09" db="UniProtKB">
        <authorList>
            <consortium name="Ensembl"/>
        </authorList>
    </citation>
    <scope>IDENTIFICATION</scope>
    <source>
        <strain evidence="2">HNI</strain>
    </source>
</reference>
<accession>A0A3P9M2N8</accession>
<dbReference type="Proteomes" id="UP000265180">
    <property type="component" value="Chromosome 10"/>
</dbReference>
<dbReference type="SUPFAM" id="SSF56672">
    <property type="entry name" value="DNA/RNA polymerases"/>
    <property type="match status" value="1"/>
</dbReference>
<reference key="1">
    <citation type="journal article" date="2007" name="Nature">
        <title>The medaka draft genome and insights into vertebrate genome evolution.</title>
        <authorList>
            <person name="Kasahara M."/>
            <person name="Naruse K."/>
            <person name="Sasaki S."/>
            <person name="Nakatani Y."/>
            <person name="Qu W."/>
            <person name="Ahsan B."/>
            <person name="Yamada T."/>
            <person name="Nagayasu Y."/>
            <person name="Doi K."/>
            <person name="Kasai Y."/>
            <person name="Jindo T."/>
            <person name="Kobayashi D."/>
            <person name="Shimada A."/>
            <person name="Toyoda A."/>
            <person name="Kuroki Y."/>
            <person name="Fujiyama A."/>
            <person name="Sasaki T."/>
            <person name="Shimizu A."/>
            <person name="Asakawa S."/>
            <person name="Shimizu N."/>
            <person name="Hashimoto S."/>
            <person name="Yang J."/>
            <person name="Lee Y."/>
            <person name="Matsushima K."/>
            <person name="Sugano S."/>
            <person name="Sakaizumi M."/>
            <person name="Narita T."/>
            <person name="Ohishi K."/>
            <person name="Haga S."/>
            <person name="Ohta F."/>
            <person name="Nomoto H."/>
            <person name="Nogata K."/>
            <person name="Morishita T."/>
            <person name="Endo T."/>
            <person name="Shin-I T."/>
            <person name="Takeda H."/>
            <person name="Morishita S."/>
            <person name="Kohara Y."/>
        </authorList>
    </citation>
    <scope>NUCLEOTIDE SEQUENCE [LARGE SCALE GENOMIC DNA]</scope>
    <source>
        <strain>Hd-rR</strain>
    </source>
</reference>
<evidence type="ECO:0000313" key="3">
    <source>
        <dbReference type="Proteomes" id="UP000265180"/>
    </source>
</evidence>
<protein>
    <recommendedName>
        <fullName evidence="1">Reverse transcriptase domain-containing protein</fullName>
    </recommendedName>
</protein>
<name>A0A3P9M2N8_ORYLA</name>
<evidence type="ECO:0000259" key="1">
    <source>
        <dbReference type="PROSITE" id="PS50878"/>
    </source>
</evidence>